<dbReference type="RefSeq" id="XP_056510708.1">
    <property type="nucleotide sequence ID" value="XM_056657908.1"/>
</dbReference>
<feature type="compositionally biased region" description="Low complexity" evidence="1">
    <location>
        <begin position="29"/>
        <end position="49"/>
    </location>
</feature>
<organism evidence="3 4">
    <name type="scientific">Penicillium alfredii</name>
    <dbReference type="NCBI Taxonomy" id="1506179"/>
    <lineage>
        <taxon>Eukaryota</taxon>
        <taxon>Fungi</taxon>
        <taxon>Dikarya</taxon>
        <taxon>Ascomycota</taxon>
        <taxon>Pezizomycotina</taxon>
        <taxon>Eurotiomycetes</taxon>
        <taxon>Eurotiomycetidae</taxon>
        <taxon>Eurotiales</taxon>
        <taxon>Aspergillaceae</taxon>
        <taxon>Penicillium</taxon>
    </lineage>
</organism>
<reference evidence="3" key="2">
    <citation type="journal article" date="2023" name="IMA Fungus">
        <title>Comparative genomic study of the Penicillium genus elucidates a diverse pangenome and 15 lateral gene transfer events.</title>
        <authorList>
            <person name="Petersen C."/>
            <person name="Sorensen T."/>
            <person name="Nielsen M.R."/>
            <person name="Sondergaard T.E."/>
            <person name="Sorensen J.L."/>
            <person name="Fitzpatrick D.A."/>
            <person name="Frisvad J.C."/>
            <person name="Nielsen K.L."/>
        </authorList>
    </citation>
    <scope>NUCLEOTIDE SEQUENCE</scope>
    <source>
        <strain evidence="3">IBT 34128</strain>
    </source>
</reference>
<reference evidence="3" key="1">
    <citation type="submission" date="2022-11" db="EMBL/GenBank/DDBJ databases">
        <authorList>
            <person name="Petersen C."/>
        </authorList>
    </citation>
    <scope>NUCLEOTIDE SEQUENCE</scope>
    <source>
        <strain evidence="3">IBT 34128</strain>
    </source>
</reference>
<evidence type="ECO:0000313" key="3">
    <source>
        <dbReference type="EMBL" id="KAJ5092513.1"/>
    </source>
</evidence>
<dbReference type="Proteomes" id="UP001141434">
    <property type="component" value="Unassembled WGS sequence"/>
</dbReference>
<evidence type="ECO:0000259" key="2">
    <source>
        <dbReference type="Pfam" id="PF20516"/>
    </source>
</evidence>
<accession>A0A9W9F2M7</accession>
<name>A0A9W9F2M7_9EURO</name>
<proteinExistence type="predicted"/>
<evidence type="ECO:0000256" key="1">
    <source>
        <dbReference type="SAM" id="MobiDB-lite"/>
    </source>
</evidence>
<dbReference type="Pfam" id="PF20516">
    <property type="entry name" value="PDDEXK_12"/>
    <property type="match status" value="1"/>
</dbReference>
<feature type="region of interest" description="Disordered" evidence="1">
    <location>
        <begin position="1"/>
        <end position="54"/>
    </location>
</feature>
<dbReference type="AlphaFoldDB" id="A0A9W9F2M7"/>
<dbReference type="GeneID" id="81397077"/>
<comment type="caution">
    <text evidence="3">The sequence shown here is derived from an EMBL/GenBank/DDBJ whole genome shotgun (WGS) entry which is preliminary data.</text>
</comment>
<dbReference type="InterPro" id="IPR046797">
    <property type="entry name" value="PDDEXK_12"/>
</dbReference>
<gene>
    <name evidence="3" type="ORF">NUU61_007383</name>
</gene>
<dbReference type="EMBL" id="JAPMSZ010000009">
    <property type="protein sequence ID" value="KAJ5092513.1"/>
    <property type="molecule type" value="Genomic_DNA"/>
</dbReference>
<sequence length="229" mass="24954">MPPDPVKRPCQPASETASSVSARLPDDLASSAPSSSAISRHSGRSRSSSPTRVKAEFAAATPRIVYVHESADPGSLVARELLANLSHDSECDQDEDQGVARKISSSSCQCATELRSEGSWLIKVAGPLLEGAIAELPLECWNIQTESGDPQYQPRYTARDTYNRKIDLVVGLPVDPWKADYEQAGPAAPGKYFSHISHPHSGKRILALVSRSKRRMGIWSKHNFNSRYG</sequence>
<dbReference type="OrthoDB" id="4161186at2759"/>
<evidence type="ECO:0000313" key="4">
    <source>
        <dbReference type="Proteomes" id="UP001141434"/>
    </source>
</evidence>
<feature type="domain" description="PD-(D/E)XK nuclease-like" evidence="2">
    <location>
        <begin position="92"/>
        <end position="221"/>
    </location>
</feature>
<protein>
    <recommendedName>
        <fullName evidence="2">PD-(D/E)XK nuclease-like domain-containing protein</fullName>
    </recommendedName>
</protein>
<keyword evidence="4" id="KW-1185">Reference proteome</keyword>